<organism evidence="17 18">
    <name type="scientific">Lichtheimia corymbifera JMRC:FSU:9682</name>
    <dbReference type="NCBI Taxonomy" id="1263082"/>
    <lineage>
        <taxon>Eukaryota</taxon>
        <taxon>Fungi</taxon>
        <taxon>Fungi incertae sedis</taxon>
        <taxon>Mucoromycota</taxon>
        <taxon>Mucoromycotina</taxon>
        <taxon>Mucoromycetes</taxon>
        <taxon>Mucorales</taxon>
        <taxon>Lichtheimiaceae</taxon>
        <taxon>Lichtheimia</taxon>
    </lineage>
</organism>
<keyword evidence="8 11" id="KW-0067">ATP-binding</keyword>
<keyword evidence="5 11" id="KW-0808">Transferase</keyword>
<dbReference type="Gene3D" id="3.30.70.590">
    <property type="entry name" value="Poly(A) polymerase predicted RNA binding domain"/>
    <property type="match status" value="1"/>
</dbReference>
<dbReference type="SUPFAM" id="SSF81631">
    <property type="entry name" value="PAP/OAS1 substrate-binding domain"/>
    <property type="match status" value="1"/>
</dbReference>
<feature type="binding site" evidence="12">
    <location>
        <begin position="234"/>
        <end position="235"/>
    </location>
    <ligand>
        <name>ATP</name>
        <dbReference type="ChEBI" id="CHEBI:30616"/>
    </ligand>
</feature>
<feature type="binding site" evidence="12">
    <location>
        <position position="155"/>
    </location>
    <ligand>
        <name>ATP</name>
        <dbReference type="ChEBI" id="CHEBI:30616"/>
    </ligand>
</feature>
<dbReference type="SUPFAM" id="SSF81301">
    <property type="entry name" value="Nucleotidyltransferase"/>
    <property type="match status" value="1"/>
</dbReference>
<dbReference type="FunFam" id="1.10.1410.10:FF:000001">
    <property type="entry name" value="Putative poly(A) polymerase gamma"/>
    <property type="match status" value="1"/>
</dbReference>
<dbReference type="GO" id="GO:0005524">
    <property type="term" value="F:ATP binding"/>
    <property type="evidence" value="ECO:0007669"/>
    <property type="project" value="UniProtKB-UniRule"/>
</dbReference>
<dbReference type="OrthoDB" id="412748at2759"/>
<keyword evidence="18" id="KW-1185">Reference proteome</keyword>
<dbReference type="GO" id="GO:1990817">
    <property type="term" value="F:poly(A) RNA polymerase activity"/>
    <property type="evidence" value="ECO:0007669"/>
    <property type="project" value="UniProtKB-UniRule"/>
</dbReference>
<feature type="binding site" evidence="12">
    <location>
        <begin position="88"/>
        <end position="90"/>
    </location>
    <ligand>
        <name>ATP</name>
        <dbReference type="ChEBI" id="CHEBI:30616"/>
    </ligand>
</feature>
<gene>
    <name evidence="17" type="ORF">LCOR_09377.1</name>
</gene>
<dbReference type="STRING" id="1263082.A0A068S851"/>
<evidence type="ECO:0000256" key="6">
    <source>
        <dbReference type="ARBA" id="ARBA00022723"/>
    </source>
</evidence>
<dbReference type="PANTHER" id="PTHR10682:SF10">
    <property type="entry name" value="POLYNUCLEOTIDE ADENYLYLTRANSFERASE"/>
    <property type="match status" value="1"/>
</dbReference>
<dbReference type="GO" id="GO:0006397">
    <property type="term" value="P:mRNA processing"/>
    <property type="evidence" value="ECO:0007669"/>
    <property type="project" value="UniProtKB-KW"/>
</dbReference>
<dbReference type="Gene3D" id="3.30.460.10">
    <property type="entry name" value="Beta Polymerase, domain 2"/>
    <property type="match status" value="1"/>
</dbReference>
<dbReference type="PIRSF" id="PIRSF018425">
    <property type="entry name" value="PolyA_polymerase"/>
    <property type="match status" value="1"/>
</dbReference>
<dbReference type="Proteomes" id="UP000027586">
    <property type="component" value="Unassembled WGS sequence"/>
</dbReference>
<dbReference type="EMBL" id="CBTN010000057">
    <property type="protein sequence ID" value="CDH58518.1"/>
    <property type="molecule type" value="Genomic_DNA"/>
</dbReference>
<evidence type="ECO:0000256" key="11">
    <source>
        <dbReference type="PIRNR" id="PIRNR018425"/>
    </source>
</evidence>
<keyword evidence="7 11" id="KW-0547">Nucleotide-binding</keyword>
<reference evidence="17" key="1">
    <citation type="submission" date="2013-08" db="EMBL/GenBank/DDBJ databases">
        <title>Gene expansion shapes genome architecture in the human pathogen Lichtheimia corymbifera: an evolutionary genomics analysis in the ancient terrestrial Mucorales (Mucoromycotina).</title>
        <authorList>
            <person name="Schwartze V.U."/>
            <person name="Winter S."/>
            <person name="Shelest E."/>
            <person name="Marcet-Houben M."/>
            <person name="Horn F."/>
            <person name="Wehner S."/>
            <person name="Hoffmann K."/>
            <person name="Riege K."/>
            <person name="Sammeth M."/>
            <person name="Nowrousian M."/>
            <person name="Valiante V."/>
            <person name="Linde J."/>
            <person name="Jacobsen I.D."/>
            <person name="Marz M."/>
            <person name="Brakhage A.A."/>
            <person name="Gabaldon T."/>
            <person name="Bocker S."/>
            <person name="Voigt K."/>
        </authorList>
    </citation>
    <scope>NUCLEOTIDE SEQUENCE [LARGE SCALE GENOMIC DNA]</scope>
    <source>
        <strain evidence="17">FSU 9682</strain>
    </source>
</reference>
<dbReference type="InterPro" id="IPR007010">
    <property type="entry name" value="PolA_pol_RNA-bd_dom"/>
</dbReference>
<feature type="binding site" evidence="12">
    <location>
        <position position="225"/>
    </location>
    <ligand>
        <name>ATP</name>
        <dbReference type="ChEBI" id="CHEBI:30616"/>
    </ligand>
</feature>
<evidence type="ECO:0000256" key="2">
    <source>
        <dbReference type="ARBA" id="ARBA00004123"/>
    </source>
</evidence>
<evidence type="ECO:0000313" key="18">
    <source>
        <dbReference type="Proteomes" id="UP000027586"/>
    </source>
</evidence>
<evidence type="ECO:0000256" key="13">
    <source>
        <dbReference type="PIRSR" id="PIRSR018425-2"/>
    </source>
</evidence>
<evidence type="ECO:0000256" key="1">
    <source>
        <dbReference type="ARBA" id="ARBA00001936"/>
    </source>
</evidence>
<dbReference type="Pfam" id="PF20750">
    <property type="entry name" value="PAP_NTPase"/>
    <property type="match status" value="1"/>
</dbReference>
<keyword evidence="10 11" id="KW-0539">Nucleus</keyword>
<feature type="binding site" evidence="12">
    <location>
        <begin position="101"/>
        <end position="103"/>
    </location>
    <ligand>
        <name>ATP</name>
        <dbReference type="ChEBI" id="CHEBI:30616"/>
    </ligand>
</feature>
<sequence>MVKGKVHLGVSQPLSLVGPSEKDRMLEKQLEAALQKYNMYESREVSLLRDTVLQKLELLTQQFVYKASIQLGFTPEQARLAGGKVMTFGSCRLGVQAANADIDAVCICPRHITRDHFFDGVCDILENEPEVTQFTAIKESYVPIIKLKFLGIPVDLLCARIPLPTVPKDLDIDNNELLISMNEKDIRSINGTRVADAILQLVPDVDTFRTAVRCIKLWAIRRGIYSNILGFLGGVAWAIMVARVCQLYPNACASTVASKVFGIMVNWQWPHPVRLCDDKEGPSLANLQSWDPKKNYMDRAHKMPIITPAYPTMCATHNMTNSTFKIVIGECKRAAQIMDKIMVGSLPWEALFEGHAFFRNYEHFLEIVVSSDNASRQLKWTGLVESRIRGLLNKLESVNGLALAHPFIEGFDNTYNCTSFDEVDAATRGAGIKTQESGQGMTVYTRTFYIGLYFKPVPAREQVRLIDISWPISDFRRFSRSWEQYEEQHMDVIVRHVKRSMLPSEVRRISVVKRASQTVSVSSAYKKPRIQFPATAPAATMIPRT</sequence>
<proteinExistence type="inferred from homology"/>
<keyword evidence="6 13" id="KW-0479">Metal-binding</keyword>
<dbReference type="InterPro" id="IPR011068">
    <property type="entry name" value="NuclTrfase_I-like_C"/>
</dbReference>
<dbReference type="EC" id="2.7.7.19" evidence="11"/>
<dbReference type="InterPro" id="IPR043519">
    <property type="entry name" value="NT_sf"/>
</dbReference>
<evidence type="ECO:0000256" key="10">
    <source>
        <dbReference type="ARBA" id="ARBA00023242"/>
    </source>
</evidence>
<accession>A0A068S851</accession>
<feature type="domain" description="Poly(A) polymerase RNA-binding" evidence="14">
    <location>
        <begin position="357"/>
        <end position="507"/>
    </location>
</feature>
<comment type="similarity">
    <text evidence="3 11">Belongs to the poly(A) polymerase family.</text>
</comment>
<feature type="binding site" evidence="12">
    <location>
        <position position="216"/>
    </location>
    <ligand>
        <name>ATP</name>
        <dbReference type="ChEBI" id="CHEBI:30616"/>
    </ligand>
</feature>
<dbReference type="GO" id="GO:0031123">
    <property type="term" value="P:RNA 3'-end processing"/>
    <property type="evidence" value="ECO:0007669"/>
    <property type="project" value="InterPro"/>
</dbReference>
<dbReference type="PANTHER" id="PTHR10682">
    <property type="entry name" value="POLY A POLYMERASE"/>
    <property type="match status" value="1"/>
</dbReference>
<evidence type="ECO:0000256" key="7">
    <source>
        <dbReference type="ARBA" id="ARBA00022741"/>
    </source>
</evidence>
<name>A0A068S851_9FUNG</name>
<evidence type="ECO:0000313" key="17">
    <source>
        <dbReference type="EMBL" id="CDH58518.1"/>
    </source>
</evidence>
<evidence type="ECO:0000259" key="15">
    <source>
        <dbReference type="Pfam" id="PF04928"/>
    </source>
</evidence>
<dbReference type="GO" id="GO:0005634">
    <property type="term" value="C:nucleus"/>
    <property type="evidence" value="ECO:0007669"/>
    <property type="project" value="UniProtKB-SubCell"/>
</dbReference>
<dbReference type="SUPFAM" id="SSF55003">
    <property type="entry name" value="PAP/Archaeal CCA-adding enzyme, C-terminal domain"/>
    <property type="match status" value="1"/>
</dbReference>
<comment type="catalytic activity">
    <reaction evidence="11">
        <text>RNA(n) + ATP = RNA(n)-3'-adenine ribonucleotide + diphosphate</text>
        <dbReference type="Rhea" id="RHEA:11332"/>
        <dbReference type="Rhea" id="RHEA-COMP:14527"/>
        <dbReference type="Rhea" id="RHEA-COMP:17347"/>
        <dbReference type="ChEBI" id="CHEBI:30616"/>
        <dbReference type="ChEBI" id="CHEBI:33019"/>
        <dbReference type="ChEBI" id="CHEBI:140395"/>
        <dbReference type="ChEBI" id="CHEBI:173115"/>
        <dbReference type="EC" id="2.7.7.19"/>
    </reaction>
</comment>
<feature type="domain" description="Poly(A) polymerase central" evidence="15">
    <location>
        <begin position="207"/>
        <end position="353"/>
    </location>
</feature>
<comment type="caution">
    <text evidence="17">The sequence shown here is derived from an EMBL/GenBank/DDBJ whole genome shotgun (WGS) entry which is preliminary data.</text>
</comment>
<feature type="binding site" evidence="13">
    <location>
        <position position="155"/>
    </location>
    <ligand>
        <name>Mg(2+)</name>
        <dbReference type="ChEBI" id="CHEBI:18420"/>
        <label>2</label>
        <note>catalytic</note>
    </ligand>
</feature>
<dbReference type="InterPro" id="IPR014492">
    <property type="entry name" value="PolyA_polymerase"/>
</dbReference>
<dbReference type="InterPro" id="IPR007012">
    <property type="entry name" value="PolA_pol_cen_dom"/>
</dbReference>
<feature type="domain" description="Poly(A) polymerase nucleotidyltransferase" evidence="16">
    <location>
        <begin position="9"/>
        <end position="202"/>
    </location>
</feature>
<comment type="function">
    <text evidence="11">Polymerase that creates the 3'-poly(A) tail of mRNA's.</text>
</comment>
<dbReference type="AlphaFoldDB" id="A0A068S851"/>
<dbReference type="InterPro" id="IPR048840">
    <property type="entry name" value="PolA_pol_NTPase"/>
</dbReference>
<dbReference type="Gene3D" id="1.10.1410.10">
    <property type="match status" value="1"/>
</dbReference>
<evidence type="ECO:0000256" key="8">
    <source>
        <dbReference type="ARBA" id="ARBA00022840"/>
    </source>
</evidence>
<dbReference type="CDD" id="cd05402">
    <property type="entry name" value="NT_PAP_TUTase"/>
    <property type="match status" value="1"/>
</dbReference>
<evidence type="ECO:0000256" key="4">
    <source>
        <dbReference type="ARBA" id="ARBA00022664"/>
    </source>
</evidence>
<dbReference type="FunFam" id="3.30.460.10:FF:000002">
    <property type="entry name" value="Poly(A) polymerase alpha, putative"/>
    <property type="match status" value="1"/>
</dbReference>
<dbReference type="GO" id="GO:0046872">
    <property type="term" value="F:metal ion binding"/>
    <property type="evidence" value="ECO:0007669"/>
    <property type="project" value="UniProtKB-KW"/>
</dbReference>
<evidence type="ECO:0000259" key="14">
    <source>
        <dbReference type="Pfam" id="PF04926"/>
    </source>
</evidence>
<feature type="binding site" evidence="13">
    <location>
        <position position="103"/>
    </location>
    <ligand>
        <name>Mg(2+)</name>
        <dbReference type="ChEBI" id="CHEBI:18420"/>
        <label>2</label>
        <note>catalytic</note>
    </ligand>
</feature>
<dbReference type="Pfam" id="PF04926">
    <property type="entry name" value="PAP_RNA-bind"/>
    <property type="match status" value="1"/>
</dbReference>
<protein>
    <recommendedName>
        <fullName evidence="11">Poly(A) polymerase</fullName>
        <ecNumber evidence="11">2.7.7.19</ecNumber>
    </recommendedName>
</protein>
<feature type="binding site" evidence="13">
    <location>
        <position position="101"/>
    </location>
    <ligand>
        <name>Mg(2+)</name>
        <dbReference type="ChEBI" id="CHEBI:18420"/>
        <label>1</label>
        <note>catalytic</note>
    </ligand>
</feature>
<comment type="cofactor">
    <cofactor evidence="1">
        <name>Mn(2+)</name>
        <dbReference type="ChEBI" id="CHEBI:29035"/>
    </cofactor>
</comment>
<comment type="subcellular location">
    <subcellularLocation>
        <location evidence="2 11">Nucleus</location>
    </subcellularLocation>
</comment>
<evidence type="ECO:0000256" key="3">
    <source>
        <dbReference type="ARBA" id="ARBA00010912"/>
    </source>
</evidence>
<dbReference type="GO" id="GO:0003723">
    <property type="term" value="F:RNA binding"/>
    <property type="evidence" value="ECO:0007669"/>
    <property type="project" value="UniProtKB-UniRule"/>
</dbReference>
<dbReference type="VEuPathDB" id="FungiDB:LCOR_09377.1"/>
<feature type="binding site" evidence="13">
    <location>
        <position position="103"/>
    </location>
    <ligand>
        <name>Mg(2+)</name>
        <dbReference type="ChEBI" id="CHEBI:18420"/>
        <label>1</label>
        <note>catalytic</note>
    </ligand>
</feature>
<evidence type="ECO:0000256" key="12">
    <source>
        <dbReference type="PIRSR" id="PIRSR018425-1"/>
    </source>
</evidence>
<comment type="cofactor">
    <cofactor evidence="13">
        <name>Mg(2+)</name>
        <dbReference type="ChEBI" id="CHEBI:18420"/>
    </cofactor>
    <text evidence="13">Binds 2 magnesium ions. Also active with manganese.</text>
</comment>
<evidence type="ECO:0000256" key="5">
    <source>
        <dbReference type="ARBA" id="ARBA00022679"/>
    </source>
</evidence>
<evidence type="ECO:0000259" key="16">
    <source>
        <dbReference type="Pfam" id="PF20750"/>
    </source>
</evidence>
<feature type="binding site" evidence="13">
    <location>
        <position position="101"/>
    </location>
    <ligand>
        <name>Mg(2+)</name>
        <dbReference type="ChEBI" id="CHEBI:18420"/>
        <label>2</label>
        <note>catalytic</note>
    </ligand>
</feature>
<dbReference type="Pfam" id="PF04928">
    <property type="entry name" value="PAP_central"/>
    <property type="match status" value="1"/>
</dbReference>
<evidence type="ECO:0000256" key="9">
    <source>
        <dbReference type="ARBA" id="ARBA00022842"/>
    </source>
</evidence>
<keyword evidence="4 11" id="KW-0507">mRNA processing</keyword>
<keyword evidence="9 13" id="KW-0460">Magnesium</keyword>